<dbReference type="Gene3D" id="2.130.10.10">
    <property type="entry name" value="YVTN repeat-like/Quinoprotein amine dehydrogenase"/>
    <property type="match status" value="1"/>
</dbReference>
<evidence type="ECO:0000313" key="2">
    <source>
        <dbReference type="EMBL" id="KAF0921014.1"/>
    </source>
</evidence>
<dbReference type="GO" id="GO:0016226">
    <property type="term" value="P:iron-sulfur cluster assembly"/>
    <property type="evidence" value="ECO:0007669"/>
    <property type="project" value="TreeGrafter"/>
</dbReference>
<dbReference type="PROSITE" id="PS50082">
    <property type="entry name" value="WD_REPEATS_2"/>
    <property type="match status" value="2"/>
</dbReference>
<accession>A0A6G1E997</accession>
<feature type="repeat" description="WD" evidence="1">
    <location>
        <begin position="122"/>
        <end position="152"/>
    </location>
</feature>
<organism evidence="2 3">
    <name type="scientific">Oryza meyeriana var. granulata</name>
    <dbReference type="NCBI Taxonomy" id="110450"/>
    <lineage>
        <taxon>Eukaryota</taxon>
        <taxon>Viridiplantae</taxon>
        <taxon>Streptophyta</taxon>
        <taxon>Embryophyta</taxon>
        <taxon>Tracheophyta</taxon>
        <taxon>Spermatophyta</taxon>
        <taxon>Magnoliopsida</taxon>
        <taxon>Liliopsida</taxon>
        <taxon>Poales</taxon>
        <taxon>Poaceae</taxon>
        <taxon>BOP clade</taxon>
        <taxon>Oryzoideae</taxon>
        <taxon>Oryzeae</taxon>
        <taxon>Oryzinae</taxon>
        <taxon>Oryza</taxon>
        <taxon>Oryza meyeriana</taxon>
    </lineage>
</organism>
<reference evidence="2 3" key="1">
    <citation type="submission" date="2019-11" db="EMBL/GenBank/DDBJ databases">
        <title>Whole genome sequence of Oryza granulata.</title>
        <authorList>
            <person name="Li W."/>
        </authorList>
    </citation>
    <scope>NUCLEOTIDE SEQUENCE [LARGE SCALE GENOMIC DNA]</scope>
    <source>
        <strain evidence="3">cv. Menghai</strain>
        <tissue evidence="2">Leaf</tissue>
    </source>
</reference>
<dbReference type="Pfam" id="PF00400">
    <property type="entry name" value="WD40"/>
    <property type="match status" value="3"/>
</dbReference>
<dbReference type="PANTHER" id="PTHR19920">
    <property type="entry name" value="WD40 PROTEIN CIAO1"/>
    <property type="match status" value="1"/>
</dbReference>
<gene>
    <name evidence="2" type="ORF">E2562_038002</name>
</gene>
<dbReference type="PROSITE" id="PS50294">
    <property type="entry name" value="WD_REPEATS_REGION"/>
    <property type="match status" value="2"/>
</dbReference>
<dbReference type="PANTHER" id="PTHR19920:SF0">
    <property type="entry name" value="CYTOSOLIC IRON-SULFUR PROTEIN ASSEMBLY PROTEIN CIAO1-RELATED"/>
    <property type="match status" value="1"/>
</dbReference>
<dbReference type="EMBL" id="SPHZ02000005">
    <property type="protein sequence ID" value="KAF0921014.1"/>
    <property type="molecule type" value="Genomic_DNA"/>
</dbReference>
<protein>
    <submittedName>
        <fullName evidence="2">Uncharacterized protein</fullName>
    </submittedName>
</protein>
<keyword evidence="3" id="KW-1185">Reference proteome</keyword>
<dbReference type="SMART" id="SM00320">
    <property type="entry name" value="WD40"/>
    <property type="match status" value="3"/>
</dbReference>
<dbReference type="OrthoDB" id="1730946at2759"/>
<dbReference type="GO" id="GO:0097361">
    <property type="term" value="C:cytosolic [4Fe-4S] assembly targeting complex"/>
    <property type="evidence" value="ECO:0007669"/>
    <property type="project" value="TreeGrafter"/>
</dbReference>
<keyword evidence="1" id="KW-0853">WD repeat</keyword>
<proteinExistence type="predicted"/>
<dbReference type="SUPFAM" id="SSF50978">
    <property type="entry name" value="WD40 repeat-like"/>
    <property type="match status" value="1"/>
</dbReference>
<dbReference type="InterPro" id="IPR015943">
    <property type="entry name" value="WD40/YVTN_repeat-like_dom_sf"/>
</dbReference>
<comment type="caution">
    <text evidence="2">The sequence shown here is derived from an EMBL/GenBank/DDBJ whole genome shotgun (WGS) entry which is preliminary data.</text>
</comment>
<evidence type="ECO:0000256" key="1">
    <source>
        <dbReference type="PROSITE-ProRule" id="PRU00221"/>
    </source>
</evidence>
<dbReference type="AlphaFoldDB" id="A0A6G1E997"/>
<dbReference type="InterPro" id="IPR036322">
    <property type="entry name" value="WD40_repeat_dom_sf"/>
</dbReference>
<name>A0A6G1E997_9ORYZ</name>
<evidence type="ECO:0000313" key="3">
    <source>
        <dbReference type="Proteomes" id="UP000479710"/>
    </source>
</evidence>
<sequence length="152" mass="17175">MDGSASAELPQAHPLRGHTNCVCSIAWNPSLSEVMRLVPRREAAGYRELRLHHCDMGVLWRRLRVRCHLGGENDFSDTGHENEVRSVSWSSSGSLLTTCSRDKPVWIWEMQPGNEIECVAVLQGHTQDVKMLQWHPILDVLVSVSHDNSIRV</sequence>
<feature type="repeat" description="WD" evidence="1">
    <location>
        <begin position="77"/>
        <end position="118"/>
    </location>
</feature>
<dbReference type="InterPro" id="IPR001680">
    <property type="entry name" value="WD40_rpt"/>
</dbReference>
<dbReference type="Proteomes" id="UP000479710">
    <property type="component" value="Unassembled WGS sequence"/>
</dbReference>